<dbReference type="SMART" id="SM00451">
    <property type="entry name" value="ZnF_U1"/>
    <property type="match status" value="1"/>
</dbReference>
<keyword evidence="3" id="KW-0863">Zinc-finger</keyword>
<dbReference type="InterPro" id="IPR040023">
    <property type="entry name" value="WBP4"/>
</dbReference>
<name>A0A915C995_PARUN</name>
<dbReference type="WBParaSite" id="PgR105_g007_t03">
    <property type="protein sequence ID" value="PgR105_g007_t03"/>
    <property type="gene ID" value="PgR105_g007"/>
</dbReference>
<dbReference type="Proteomes" id="UP000887569">
    <property type="component" value="Unplaced"/>
</dbReference>
<feature type="compositionally biased region" description="Basic and acidic residues" evidence="6">
    <location>
        <begin position="174"/>
        <end position="187"/>
    </location>
</feature>
<accession>A0A915C995</accession>
<dbReference type="AlphaFoldDB" id="A0A915C995"/>
<evidence type="ECO:0000256" key="2">
    <source>
        <dbReference type="ARBA" id="ARBA00022723"/>
    </source>
</evidence>
<evidence type="ECO:0000256" key="5">
    <source>
        <dbReference type="ARBA" id="ARBA00023242"/>
    </source>
</evidence>
<dbReference type="GO" id="GO:0071011">
    <property type="term" value="C:precatalytic spliceosome"/>
    <property type="evidence" value="ECO:0007669"/>
    <property type="project" value="TreeGrafter"/>
</dbReference>
<dbReference type="GO" id="GO:0008270">
    <property type="term" value="F:zinc ion binding"/>
    <property type="evidence" value="ECO:0007669"/>
    <property type="project" value="UniProtKB-KW"/>
</dbReference>
<comment type="subcellular location">
    <subcellularLocation>
        <location evidence="1">Nucleus</location>
    </subcellularLocation>
</comment>
<sequence length="214" mass="23987">MGSWLVSDTDPCKRGFGEVLLPLKVMTDVWKSNARKFCEICKVWFADNKVSIAHHEGGRKHKEAIQAKLRQLGKQSRQKEKDQAALRSTLAAMESAAQKSMASGSGGMTNATDLPCSMIGPSPKPRTYVDPRAHSSSVIEMAKEMARRKMEKEEAAKIATKSQHWRQDDDEESTEKSTIKGESKKEEEEIVWAEANSDGISYYFHIYSGGWFLV</sequence>
<evidence type="ECO:0000256" key="4">
    <source>
        <dbReference type="ARBA" id="ARBA00022833"/>
    </source>
</evidence>
<dbReference type="PANTHER" id="PTHR13173:SF10">
    <property type="entry name" value="WW DOMAIN-BINDING PROTEIN 4"/>
    <property type="match status" value="1"/>
</dbReference>
<reference evidence="9" key="1">
    <citation type="submission" date="2022-11" db="UniProtKB">
        <authorList>
            <consortium name="WormBaseParasite"/>
        </authorList>
    </citation>
    <scope>IDENTIFICATION</scope>
</reference>
<keyword evidence="2" id="KW-0479">Metal-binding</keyword>
<organism evidence="8 9">
    <name type="scientific">Parascaris univalens</name>
    <name type="common">Nematode worm</name>
    <dbReference type="NCBI Taxonomy" id="6257"/>
    <lineage>
        <taxon>Eukaryota</taxon>
        <taxon>Metazoa</taxon>
        <taxon>Ecdysozoa</taxon>
        <taxon>Nematoda</taxon>
        <taxon>Chromadorea</taxon>
        <taxon>Rhabditida</taxon>
        <taxon>Spirurina</taxon>
        <taxon>Ascaridomorpha</taxon>
        <taxon>Ascaridoidea</taxon>
        <taxon>Ascarididae</taxon>
        <taxon>Parascaris</taxon>
    </lineage>
</organism>
<protein>
    <submittedName>
        <fullName evidence="9">Matrin-type domain-containing protein</fullName>
    </submittedName>
</protein>
<evidence type="ECO:0000256" key="1">
    <source>
        <dbReference type="ARBA" id="ARBA00004123"/>
    </source>
</evidence>
<dbReference type="InterPro" id="IPR036236">
    <property type="entry name" value="Znf_C2H2_sf"/>
</dbReference>
<keyword evidence="4" id="KW-0862">Zinc</keyword>
<evidence type="ECO:0000256" key="6">
    <source>
        <dbReference type="SAM" id="MobiDB-lite"/>
    </source>
</evidence>
<evidence type="ECO:0000259" key="7">
    <source>
        <dbReference type="PROSITE" id="PS50171"/>
    </source>
</evidence>
<evidence type="ECO:0000313" key="8">
    <source>
        <dbReference type="Proteomes" id="UP000887569"/>
    </source>
</evidence>
<evidence type="ECO:0000313" key="9">
    <source>
        <dbReference type="WBParaSite" id="PgR105_g007_t03"/>
    </source>
</evidence>
<feature type="domain" description="Matrin-type" evidence="7">
    <location>
        <begin position="36"/>
        <end position="67"/>
    </location>
</feature>
<proteinExistence type="predicted"/>
<keyword evidence="5" id="KW-0539">Nucleus</keyword>
<dbReference type="GO" id="GO:0003723">
    <property type="term" value="F:RNA binding"/>
    <property type="evidence" value="ECO:0007669"/>
    <property type="project" value="TreeGrafter"/>
</dbReference>
<dbReference type="PANTHER" id="PTHR13173">
    <property type="entry name" value="WW DOMAIN BINDING PROTEIN 4"/>
    <property type="match status" value="1"/>
</dbReference>
<evidence type="ECO:0000256" key="3">
    <source>
        <dbReference type="ARBA" id="ARBA00022771"/>
    </source>
</evidence>
<keyword evidence="8" id="KW-1185">Reference proteome</keyword>
<dbReference type="InterPro" id="IPR013085">
    <property type="entry name" value="U1-CZ_Znf_C2H2"/>
</dbReference>
<feature type="region of interest" description="Disordered" evidence="6">
    <location>
        <begin position="153"/>
        <end position="187"/>
    </location>
</feature>
<dbReference type="InterPro" id="IPR000690">
    <property type="entry name" value="Matrin/U1-C_Znf_C2H2"/>
</dbReference>
<dbReference type="InterPro" id="IPR003604">
    <property type="entry name" value="Matrin/U1-like-C_Znf_C2H2"/>
</dbReference>
<dbReference type="Pfam" id="PF06220">
    <property type="entry name" value="zf-U1"/>
    <property type="match status" value="1"/>
</dbReference>
<dbReference type="Gene3D" id="3.30.160.60">
    <property type="entry name" value="Classic Zinc Finger"/>
    <property type="match status" value="1"/>
</dbReference>
<dbReference type="GO" id="GO:0000398">
    <property type="term" value="P:mRNA splicing, via spliceosome"/>
    <property type="evidence" value="ECO:0007669"/>
    <property type="project" value="InterPro"/>
</dbReference>
<dbReference type="PROSITE" id="PS50171">
    <property type="entry name" value="ZF_MATRIN"/>
    <property type="match status" value="1"/>
</dbReference>
<dbReference type="SUPFAM" id="SSF57667">
    <property type="entry name" value="beta-beta-alpha zinc fingers"/>
    <property type="match status" value="1"/>
</dbReference>